<dbReference type="STRING" id="1399968.CI15_29930"/>
<organism evidence="1 2">
    <name type="scientific">Paraburkholderia monticola</name>
    <dbReference type="NCBI Taxonomy" id="1399968"/>
    <lineage>
        <taxon>Bacteria</taxon>
        <taxon>Pseudomonadati</taxon>
        <taxon>Pseudomonadota</taxon>
        <taxon>Betaproteobacteria</taxon>
        <taxon>Burkholderiales</taxon>
        <taxon>Burkholderiaceae</taxon>
        <taxon>Paraburkholderia</taxon>
    </lineage>
</organism>
<evidence type="ECO:0000313" key="2">
    <source>
        <dbReference type="Proteomes" id="UP000075613"/>
    </source>
</evidence>
<dbReference type="RefSeq" id="WP_062135557.1">
    <property type="nucleotide sequence ID" value="NZ_LRBG01000038.1"/>
</dbReference>
<gene>
    <name evidence="1" type="ORF">CI15_29930</name>
</gene>
<name>A0A149PE64_9BURK</name>
<dbReference type="Proteomes" id="UP000075613">
    <property type="component" value="Unassembled WGS sequence"/>
</dbReference>
<accession>A0A149PE64</accession>
<evidence type="ECO:0000313" key="1">
    <source>
        <dbReference type="EMBL" id="KXU83314.1"/>
    </source>
</evidence>
<sequence length="159" mass="17916">MLPTLHNVDAGVKRLLSMPLDLPHRHQLRERVEIGAASVEHRQIFGEYCAELTAAVAKAEEWWAGMLLKAESRGASTSQAVRGLYGIRPAGPASHPSVVAVIRHYWLACDEMNELFHPRVPPQIFLIAWLVDRRMDRELSVVTGMPYWPIGLDENGNWV</sequence>
<proteinExistence type="predicted"/>
<dbReference type="OrthoDB" id="9134390at2"/>
<protein>
    <submittedName>
        <fullName evidence="1">Uncharacterized protein</fullName>
    </submittedName>
</protein>
<comment type="caution">
    <text evidence="1">The sequence shown here is derived from an EMBL/GenBank/DDBJ whole genome shotgun (WGS) entry which is preliminary data.</text>
</comment>
<keyword evidence="2" id="KW-1185">Reference proteome</keyword>
<dbReference type="AlphaFoldDB" id="A0A149PE64"/>
<dbReference type="EMBL" id="LRBG01000038">
    <property type="protein sequence ID" value="KXU83314.1"/>
    <property type="molecule type" value="Genomic_DNA"/>
</dbReference>
<reference evidence="1 2" key="1">
    <citation type="journal article" date="2015" name="Int. J. Syst. Evol. Microbiol.">
        <title>Burkholderia monticola sp. nov., isolated from mountain soil.</title>
        <authorList>
            <person name="Baek I."/>
            <person name="Seo B."/>
            <person name="Lee I."/>
            <person name="Yi H."/>
            <person name="Chun J."/>
        </authorList>
    </citation>
    <scope>NUCLEOTIDE SEQUENCE [LARGE SCALE GENOMIC DNA]</scope>
    <source>
        <strain evidence="1 2">JC2948</strain>
    </source>
</reference>